<dbReference type="EMBL" id="JAQJJC010000009">
    <property type="protein sequence ID" value="MDN5114428.1"/>
    <property type="molecule type" value="Genomic_DNA"/>
</dbReference>
<organism evidence="2 3">
    <name type="scientific">Aliarcobacter butzleri</name>
    <dbReference type="NCBI Taxonomy" id="28197"/>
    <lineage>
        <taxon>Bacteria</taxon>
        <taxon>Pseudomonadati</taxon>
        <taxon>Campylobacterota</taxon>
        <taxon>Epsilonproteobacteria</taxon>
        <taxon>Campylobacterales</taxon>
        <taxon>Arcobacteraceae</taxon>
        <taxon>Aliarcobacter</taxon>
    </lineage>
</organism>
<gene>
    <name evidence="2" type="ORF">PJV88_07210</name>
</gene>
<sequence>MVILVIVFLLFLLLMGLALEWFVIKKHWSNLFLNIFYIFNMIFSSPFNVVFAVFILYNLYENGILIINERVVTETNIISISLTTNILFIIISIFISMIVYLFWTFYKKIKISYQSLIDYSKIFTFRIPLLIITFGLFQPDIGSKYTVPFISLLIMVNGLYVVPLFMLFINKINFRRG</sequence>
<evidence type="ECO:0000313" key="2">
    <source>
        <dbReference type="EMBL" id="MDN5114428.1"/>
    </source>
</evidence>
<keyword evidence="1" id="KW-0472">Membrane</keyword>
<accession>A0AAW7Q4M8</accession>
<reference evidence="2" key="1">
    <citation type="journal article" date="2023" name="Microorganisms">
        <title>Genomic Characterization of Arcobacter butzleri Strains Isolated from Various Sources in Lithuania.</title>
        <authorList>
            <person name="Uljanovas D."/>
            <person name="Golz G."/>
            <person name="Fleischmann S."/>
            <person name="Kudirkiene E."/>
            <person name="Kasetiene N."/>
            <person name="Grineviciene A."/>
            <person name="Tamuleviciene E."/>
            <person name="Aksomaitiene J."/>
            <person name="Alter T."/>
            <person name="Malakauskas M."/>
        </authorList>
    </citation>
    <scope>NUCLEOTIDE SEQUENCE</scope>
    <source>
        <strain evidence="2">W48</strain>
    </source>
</reference>
<reference evidence="2" key="2">
    <citation type="submission" date="2023-01" db="EMBL/GenBank/DDBJ databases">
        <authorList>
            <person name="Uljanovas D."/>
        </authorList>
    </citation>
    <scope>NUCLEOTIDE SEQUENCE</scope>
    <source>
        <strain evidence="2">W48</strain>
    </source>
</reference>
<feature type="transmembrane region" description="Helical" evidence="1">
    <location>
        <begin position="31"/>
        <end position="57"/>
    </location>
</feature>
<dbReference type="Proteomes" id="UP001170713">
    <property type="component" value="Unassembled WGS sequence"/>
</dbReference>
<comment type="caution">
    <text evidence="2">The sequence shown here is derived from an EMBL/GenBank/DDBJ whole genome shotgun (WGS) entry which is preliminary data.</text>
</comment>
<feature type="transmembrane region" description="Helical" evidence="1">
    <location>
        <begin position="6"/>
        <end position="24"/>
    </location>
</feature>
<evidence type="ECO:0000313" key="3">
    <source>
        <dbReference type="Proteomes" id="UP001170713"/>
    </source>
</evidence>
<protein>
    <submittedName>
        <fullName evidence="2">Uncharacterized protein</fullName>
    </submittedName>
</protein>
<name>A0AAW7Q4M8_9BACT</name>
<dbReference type="AlphaFoldDB" id="A0AAW7Q4M8"/>
<keyword evidence="1" id="KW-1133">Transmembrane helix</keyword>
<keyword evidence="1" id="KW-0812">Transmembrane</keyword>
<evidence type="ECO:0000256" key="1">
    <source>
        <dbReference type="SAM" id="Phobius"/>
    </source>
</evidence>
<feature type="transmembrane region" description="Helical" evidence="1">
    <location>
        <begin position="147"/>
        <end position="169"/>
    </location>
</feature>
<feature type="transmembrane region" description="Helical" evidence="1">
    <location>
        <begin position="77"/>
        <end position="103"/>
    </location>
</feature>
<dbReference type="RefSeq" id="WP_301342980.1">
    <property type="nucleotide sequence ID" value="NZ_JAQJJC010000009.1"/>
</dbReference>
<proteinExistence type="predicted"/>